<feature type="region of interest" description="Disordered" evidence="1">
    <location>
        <begin position="1"/>
        <end position="59"/>
    </location>
</feature>
<evidence type="ECO:0000313" key="3">
    <source>
        <dbReference type="Proteomes" id="UP000314294"/>
    </source>
</evidence>
<organism evidence="2 3">
    <name type="scientific">Liparis tanakae</name>
    <name type="common">Tanaka's snailfish</name>
    <dbReference type="NCBI Taxonomy" id="230148"/>
    <lineage>
        <taxon>Eukaryota</taxon>
        <taxon>Metazoa</taxon>
        <taxon>Chordata</taxon>
        <taxon>Craniata</taxon>
        <taxon>Vertebrata</taxon>
        <taxon>Euteleostomi</taxon>
        <taxon>Actinopterygii</taxon>
        <taxon>Neopterygii</taxon>
        <taxon>Teleostei</taxon>
        <taxon>Neoteleostei</taxon>
        <taxon>Acanthomorphata</taxon>
        <taxon>Eupercaria</taxon>
        <taxon>Perciformes</taxon>
        <taxon>Cottioidei</taxon>
        <taxon>Cottales</taxon>
        <taxon>Liparidae</taxon>
        <taxon>Liparis</taxon>
    </lineage>
</organism>
<sequence length="102" mass="11690">MKPRPRAPAGPDPDPTRTRFRSASLPDKGASGSTDTHLRTSRETHLSPGKHLELHDGPRWDEGWWRRDLFKNPETRGRRQTLRDDVTTQSKMFCDAMSHAVE</sequence>
<feature type="compositionally biased region" description="Pro residues" evidence="1">
    <location>
        <begin position="1"/>
        <end position="13"/>
    </location>
</feature>
<feature type="compositionally biased region" description="Basic and acidic residues" evidence="1">
    <location>
        <begin position="36"/>
        <end position="59"/>
    </location>
</feature>
<proteinExistence type="predicted"/>
<feature type="compositionally biased region" description="Basic and acidic residues" evidence="1">
    <location>
        <begin position="71"/>
        <end position="86"/>
    </location>
</feature>
<feature type="region of interest" description="Disordered" evidence="1">
    <location>
        <begin position="71"/>
        <end position="90"/>
    </location>
</feature>
<accession>A0A4Z2EUD8</accession>
<evidence type="ECO:0000256" key="1">
    <source>
        <dbReference type="SAM" id="MobiDB-lite"/>
    </source>
</evidence>
<reference evidence="2 3" key="1">
    <citation type="submission" date="2019-03" db="EMBL/GenBank/DDBJ databases">
        <title>First draft genome of Liparis tanakae, snailfish: a comprehensive survey of snailfish specific genes.</title>
        <authorList>
            <person name="Kim W."/>
            <person name="Song I."/>
            <person name="Jeong J.-H."/>
            <person name="Kim D."/>
            <person name="Kim S."/>
            <person name="Ryu S."/>
            <person name="Song J.Y."/>
            <person name="Lee S.K."/>
        </authorList>
    </citation>
    <scope>NUCLEOTIDE SEQUENCE [LARGE SCALE GENOMIC DNA]</scope>
    <source>
        <tissue evidence="2">Muscle</tissue>
    </source>
</reference>
<evidence type="ECO:0000313" key="2">
    <source>
        <dbReference type="EMBL" id="TNN31892.1"/>
    </source>
</evidence>
<gene>
    <name evidence="2" type="ORF">EYF80_057949</name>
</gene>
<comment type="caution">
    <text evidence="2">The sequence shown here is derived from an EMBL/GenBank/DDBJ whole genome shotgun (WGS) entry which is preliminary data.</text>
</comment>
<protein>
    <submittedName>
        <fullName evidence="2">Uncharacterized protein</fullName>
    </submittedName>
</protein>
<dbReference type="AlphaFoldDB" id="A0A4Z2EUD8"/>
<keyword evidence="3" id="KW-1185">Reference proteome</keyword>
<dbReference type="EMBL" id="SRLO01003076">
    <property type="protein sequence ID" value="TNN31892.1"/>
    <property type="molecule type" value="Genomic_DNA"/>
</dbReference>
<dbReference type="Proteomes" id="UP000314294">
    <property type="component" value="Unassembled WGS sequence"/>
</dbReference>
<name>A0A4Z2EUD8_9TELE</name>